<dbReference type="EMBL" id="VOEI01000001">
    <property type="protein sequence ID" value="TWR27908.1"/>
    <property type="molecule type" value="Genomic_DNA"/>
</dbReference>
<protein>
    <submittedName>
        <fullName evidence="7">DUF86 domain-containing protein</fullName>
    </submittedName>
</protein>
<dbReference type="GO" id="GO:0016787">
    <property type="term" value="F:hydrolase activity"/>
    <property type="evidence" value="ECO:0007669"/>
    <property type="project" value="UniProtKB-KW"/>
</dbReference>
<dbReference type="GO" id="GO:0110001">
    <property type="term" value="C:toxin-antitoxin complex"/>
    <property type="evidence" value="ECO:0007669"/>
    <property type="project" value="InterPro"/>
</dbReference>
<keyword evidence="5" id="KW-0378">Hydrolase</keyword>
<reference evidence="7 8" key="1">
    <citation type="submission" date="2019-07" db="EMBL/GenBank/DDBJ databases">
        <authorList>
            <person name="Kim J."/>
        </authorList>
    </citation>
    <scope>NUCLEOTIDE SEQUENCE [LARGE SCALE GENOMIC DNA]</scope>
    <source>
        <strain evidence="7 8">MJ1a</strain>
    </source>
</reference>
<evidence type="ECO:0000256" key="2">
    <source>
        <dbReference type="ARBA" id="ARBA00022649"/>
    </source>
</evidence>
<evidence type="ECO:0000256" key="4">
    <source>
        <dbReference type="ARBA" id="ARBA00022741"/>
    </source>
</evidence>
<dbReference type="RefSeq" id="WP_146268722.1">
    <property type="nucleotide sequence ID" value="NZ_VOEI01000001.1"/>
</dbReference>
<evidence type="ECO:0000256" key="3">
    <source>
        <dbReference type="ARBA" id="ARBA00022722"/>
    </source>
</evidence>
<evidence type="ECO:0000313" key="8">
    <source>
        <dbReference type="Proteomes" id="UP000318010"/>
    </source>
</evidence>
<keyword evidence="8" id="KW-1185">Reference proteome</keyword>
<dbReference type="Gene3D" id="1.20.120.580">
    <property type="entry name" value="bsu32300-like"/>
    <property type="match status" value="1"/>
</dbReference>
<dbReference type="Pfam" id="PF01934">
    <property type="entry name" value="HepT-like"/>
    <property type="match status" value="1"/>
</dbReference>
<dbReference type="InterPro" id="IPR008201">
    <property type="entry name" value="HepT-like"/>
</dbReference>
<dbReference type="PANTHER" id="PTHR34139">
    <property type="entry name" value="UPF0331 PROTEIN MJ0127"/>
    <property type="match status" value="1"/>
</dbReference>
<keyword evidence="2" id="KW-1277">Toxin-antitoxin system</keyword>
<keyword evidence="3" id="KW-0540">Nuclease</keyword>
<accession>A0A563U992</accession>
<evidence type="ECO:0000256" key="1">
    <source>
        <dbReference type="ARBA" id="ARBA00022553"/>
    </source>
</evidence>
<evidence type="ECO:0000256" key="5">
    <source>
        <dbReference type="ARBA" id="ARBA00022801"/>
    </source>
</evidence>
<dbReference type="AlphaFoldDB" id="A0A563U992"/>
<dbReference type="Proteomes" id="UP000318010">
    <property type="component" value="Unassembled WGS sequence"/>
</dbReference>
<evidence type="ECO:0000313" key="7">
    <source>
        <dbReference type="EMBL" id="TWR27908.1"/>
    </source>
</evidence>
<keyword evidence="1" id="KW-0597">Phosphoprotein</keyword>
<proteinExistence type="inferred from homology"/>
<comment type="similarity">
    <text evidence="6">Belongs to the HepT RNase toxin family.</text>
</comment>
<dbReference type="InterPro" id="IPR051813">
    <property type="entry name" value="HepT_RNase_toxin"/>
</dbReference>
<organism evidence="7 8">
    <name type="scientific">Mucilaginibacter achroorhodeus</name>
    <dbReference type="NCBI Taxonomy" id="2599294"/>
    <lineage>
        <taxon>Bacteria</taxon>
        <taxon>Pseudomonadati</taxon>
        <taxon>Bacteroidota</taxon>
        <taxon>Sphingobacteriia</taxon>
        <taxon>Sphingobacteriales</taxon>
        <taxon>Sphingobacteriaceae</taxon>
        <taxon>Mucilaginibacter</taxon>
    </lineage>
</organism>
<evidence type="ECO:0000256" key="6">
    <source>
        <dbReference type="ARBA" id="ARBA00024207"/>
    </source>
</evidence>
<name>A0A563U992_9SPHI</name>
<dbReference type="GO" id="GO:0004540">
    <property type="term" value="F:RNA nuclease activity"/>
    <property type="evidence" value="ECO:0007669"/>
    <property type="project" value="InterPro"/>
</dbReference>
<dbReference type="OrthoDB" id="955324at2"/>
<gene>
    <name evidence="7" type="ORF">FPZ42_01450</name>
</gene>
<dbReference type="GO" id="GO:0000166">
    <property type="term" value="F:nucleotide binding"/>
    <property type="evidence" value="ECO:0007669"/>
    <property type="project" value="UniProtKB-KW"/>
</dbReference>
<comment type="caution">
    <text evidence="7">The sequence shown here is derived from an EMBL/GenBank/DDBJ whole genome shotgun (WGS) entry which is preliminary data.</text>
</comment>
<sequence length="114" mass="13220">MRENYRKAKLYNDIVSSINLIEEFLGPINLFEEYTVDRKTKSAIERQLGIVGEAVKKIKDIDPKELIEFHSDIIGFRNILIHNYDGIDDSIVWSIIQDDLSKLKDVVAQKLNIE</sequence>
<dbReference type="PANTHER" id="PTHR34139:SF1">
    <property type="entry name" value="RNASE MJ1380-RELATED"/>
    <property type="match status" value="1"/>
</dbReference>
<keyword evidence="4" id="KW-0547">Nucleotide-binding</keyword>
<dbReference type="InterPro" id="IPR037038">
    <property type="entry name" value="HepT-like_sf"/>
</dbReference>